<evidence type="ECO:0000256" key="7">
    <source>
        <dbReference type="ARBA" id="ARBA00023053"/>
    </source>
</evidence>
<keyword evidence="4 12" id="KW-0894">Sodium channel</keyword>
<keyword evidence="3 12" id="KW-0813">Transport</keyword>
<evidence type="ECO:0000256" key="5">
    <source>
        <dbReference type="ARBA" id="ARBA00022692"/>
    </source>
</evidence>
<keyword evidence="9 13" id="KW-0472">Membrane</keyword>
<keyword evidence="7" id="KW-0915">Sodium</keyword>
<reference evidence="14" key="1">
    <citation type="submission" date="2007-03" db="EMBL/GenBank/DDBJ databases">
        <title>Annotation of Culex pipiens quinquefasciatus.</title>
        <authorList>
            <consortium name="The Broad Institute Genome Sequencing Platform"/>
            <person name="Atkinson P.W."/>
            <person name="Hemingway J."/>
            <person name="Christensen B.M."/>
            <person name="Higgs S."/>
            <person name="Kodira C."/>
            <person name="Hannick L."/>
            <person name="Megy K."/>
            <person name="O'Leary S."/>
            <person name="Pearson M."/>
            <person name="Haas B.J."/>
            <person name="Mauceli E."/>
            <person name="Wortman J.R."/>
            <person name="Lee N.H."/>
            <person name="Guigo R."/>
            <person name="Stanke M."/>
            <person name="Alvarado L."/>
            <person name="Amedeo P."/>
            <person name="Antoine C.H."/>
            <person name="Arensburger P."/>
            <person name="Bidwell S.L."/>
            <person name="Crawford M."/>
            <person name="Camaro F."/>
            <person name="Devon K."/>
            <person name="Engels R."/>
            <person name="Hammond M."/>
            <person name="Howarth C."/>
            <person name="Koehrsen M."/>
            <person name="Lawson D."/>
            <person name="Montgomery P."/>
            <person name="Nene V."/>
            <person name="Nusbaum C."/>
            <person name="Puiu D."/>
            <person name="Romero-Severson J."/>
            <person name="Severson D.W."/>
            <person name="Shumway M."/>
            <person name="Sisk P."/>
            <person name="Stolte C."/>
            <person name="Zeng Q."/>
            <person name="Eisenstadt E."/>
            <person name="Fraser-Liggett C."/>
            <person name="Strausberg R."/>
            <person name="Galagan J."/>
            <person name="Birren B."/>
            <person name="Collins F.H."/>
        </authorList>
    </citation>
    <scope>NUCLEOTIDE SEQUENCE [LARGE SCALE GENOMIC DNA]</scope>
    <source>
        <strain evidence="14">JHB</strain>
    </source>
</reference>
<evidence type="ECO:0000256" key="3">
    <source>
        <dbReference type="ARBA" id="ARBA00022448"/>
    </source>
</evidence>
<dbReference type="InterPro" id="IPR001873">
    <property type="entry name" value="ENaC"/>
</dbReference>
<keyword evidence="11 12" id="KW-0407">Ion channel</keyword>
<dbReference type="AlphaFoldDB" id="B0WDT8"/>
<dbReference type="PANTHER" id="PTHR11690:SF263">
    <property type="entry name" value="PICKPOCKET 6"/>
    <property type="match status" value="1"/>
</dbReference>
<evidence type="ECO:0000256" key="4">
    <source>
        <dbReference type="ARBA" id="ARBA00022461"/>
    </source>
</evidence>
<dbReference type="HOGENOM" id="CLU_024950_3_1_1"/>
<dbReference type="FunCoup" id="B0WDT8">
    <property type="interactions" value="5"/>
</dbReference>
<dbReference type="EMBL" id="DS231901">
    <property type="protein sequence ID" value="EDS44875.1"/>
    <property type="molecule type" value="Genomic_DNA"/>
</dbReference>
<evidence type="ECO:0000256" key="13">
    <source>
        <dbReference type="SAM" id="Phobius"/>
    </source>
</evidence>
<dbReference type="KEGG" id="cqu:CpipJ_CPIJ005031"/>
<evidence type="ECO:0000313" key="16">
    <source>
        <dbReference type="Proteomes" id="UP000002320"/>
    </source>
</evidence>
<evidence type="ECO:0000256" key="11">
    <source>
        <dbReference type="ARBA" id="ARBA00023303"/>
    </source>
</evidence>
<evidence type="ECO:0000256" key="8">
    <source>
        <dbReference type="ARBA" id="ARBA00023065"/>
    </source>
</evidence>
<dbReference type="OMA" id="EFFYYCT"/>
<feature type="transmembrane region" description="Helical" evidence="13">
    <location>
        <begin position="403"/>
        <end position="427"/>
    </location>
</feature>
<organism>
    <name type="scientific">Culex quinquefasciatus</name>
    <name type="common">Southern house mosquito</name>
    <name type="synonym">Culex pungens</name>
    <dbReference type="NCBI Taxonomy" id="7176"/>
    <lineage>
        <taxon>Eukaryota</taxon>
        <taxon>Metazoa</taxon>
        <taxon>Ecdysozoa</taxon>
        <taxon>Arthropoda</taxon>
        <taxon>Hexapoda</taxon>
        <taxon>Insecta</taxon>
        <taxon>Pterygota</taxon>
        <taxon>Neoptera</taxon>
        <taxon>Endopterygota</taxon>
        <taxon>Diptera</taxon>
        <taxon>Nematocera</taxon>
        <taxon>Culicoidea</taxon>
        <taxon>Culicidae</taxon>
        <taxon>Culicinae</taxon>
        <taxon>Culicini</taxon>
        <taxon>Culex</taxon>
        <taxon>Culex</taxon>
    </lineage>
</organism>
<dbReference type="EnsemblMetazoa" id="CPIJ005031-RA">
    <property type="protein sequence ID" value="CPIJ005031-PA"/>
    <property type="gene ID" value="CPIJ005031"/>
</dbReference>
<evidence type="ECO:0000256" key="2">
    <source>
        <dbReference type="ARBA" id="ARBA00007193"/>
    </source>
</evidence>
<keyword evidence="5 12" id="KW-0812">Transmembrane</keyword>
<dbReference type="GO" id="GO:0015280">
    <property type="term" value="F:ligand-gated sodium channel activity"/>
    <property type="evidence" value="ECO:0007669"/>
    <property type="project" value="TreeGrafter"/>
</dbReference>
<dbReference type="Pfam" id="PF00858">
    <property type="entry name" value="ASC"/>
    <property type="match status" value="1"/>
</dbReference>
<keyword evidence="6 13" id="KW-1133">Transmembrane helix</keyword>
<proteinExistence type="inferred from homology"/>
<dbReference type="GO" id="GO:0005886">
    <property type="term" value="C:plasma membrane"/>
    <property type="evidence" value="ECO:0007669"/>
    <property type="project" value="TreeGrafter"/>
</dbReference>
<dbReference type="Gene3D" id="1.10.287.770">
    <property type="entry name" value="YojJ-like"/>
    <property type="match status" value="1"/>
</dbReference>
<protein>
    <recommendedName>
        <fullName evidence="17">Pickpocket</fullName>
    </recommendedName>
</protein>
<comment type="subcellular location">
    <subcellularLocation>
        <location evidence="1">Membrane</location>
        <topology evidence="1">Multi-pass membrane protein</topology>
    </subcellularLocation>
</comment>
<dbReference type="InParanoid" id="B0WDT8"/>
<dbReference type="VEuPathDB" id="VectorBase:CPIJ005031"/>
<keyword evidence="10 12" id="KW-0739">Sodium transport</keyword>
<feature type="transmembrane region" description="Helical" evidence="13">
    <location>
        <begin position="71"/>
        <end position="92"/>
    </location>
</feature>
<sequence length="464" mass="52077">MNHQPGNFIPRPVRVSQLGHLRNGDGSNPSQRRKVTAWAVLRETFYDYALMTKVNGMYYMRRNVTTGFARFVWVTILSTLFSLGVLLVVLLWKKYLDSPTRMTIASDMSILQVPFPAITICHPQSVLDYKAVKFVEKIKFPLGATKANVLESLPSLGYFNEHQWTFPRSQNLKMIDNVLALNNLTVEDAINELGSICEDFIVVCYWAGTKFPCFQNNPFLSWIGSTSHYGACCSFNYHPSVQGSFVPFAVNTYGIHGGLSVVATGFPQASDGKSGALYSEGFMLMIHHPHDYAVEAAPLTLLRLGTETFVSVTPTDSRCSEQVLGLPPSQRSCVTGKDFSPPIENYRQPACTLECVRNEVHRKCGCHPYHLPRQSQQPTKAGKAVRDCTVTDSMCLIENYSNLGGVFSLCLGMSIISLFEVLFYLFFRIPRIHQQLQQQQRESEVKVVAAFTRLQTFPAQAQHQ</sequence>
<reference evidence="15" key="2">
    <citation type="submission" date="2020-05" db="UniProtKB">
        <authorList>
            <consortium name="EnsemblMetazoa"/>
        </authorList>
    </citation>
    <scope>IDENTIFICATION</scope>
    <source>
        <strain evidence="15">JHB</strain>
    </source>
</reference>
<evidence type="ECO:0000256" key="9">
    <source>
        <dbReference type="ARBA" id="ARBA00023136"/>
    </source>
</evidence>
<evidence type="ECO:0000313" key="14">
    <source>
        <dbReference type="EMBL" id="EDS44875.1"/>
    </source>
</evidence>
<evidence type="ECO:0000313" key="15">
    <source>
        <dbReference type="EnsemblMetazoa" id="CPIJ005031-PA"/>
    </source>
</evidence>
<dbReference type="OrthoDB" id="6502088at2759"/>
<gene>
    <name evidence="15" type="primary">6036896</name>
    <name evidence="14" type="ORF">CpipJ_CPIJ005031</name>
</gene>
<evidence type="ECO:0000256" key="6">
    <source>
        <dbReference type="ARBA" id="ARBA00022989"/>
    </source>
</evidence>
<dbReference type="eggNOG" id="KOG4294">
    <property type="taxonomic scope" value="Eukaryota"/>
</dbReference>
<comment type="similarity">
    <text evidence="2 12">Belongs to the amiloride-sensitive sodium channel (TC 1.A.6) family.</text>
</comment>
<dbReference type="PANTHER" id="PTHR11690">
    <property type="entry name" value="AMILORIDE-SENSITIVE SODIUM CHANNEL-RELATED"/>
    <property type="match status" value="1"/>
</dbReference>
<evidence type="ECO:0008006" key="17">
    <source>
        <dbReference type="Google" id="ProtNLM"/>
    </source>
</evidence>
<dbReference type="VEuPathDB" id="VectorBase:CQUJHB015839"/>
<evidence type="ECO:0000256" key="12">
    <source>
        <dbReference type="RuleBase" id="RU000679"/>
    </source>
</evidence>
<evidence type="ECO:0000256" key="1">
    <source>
        <dbReference type="ARBA" id="ARBA00004141"/>
    </source>
</evidence>
<dbReference type="Gene3D" id="2.60.470.10">
    <property type="entry name" value="Acid-sensing ion channels like domains"/>
    <property type="match status" value="1"/>
</dbReference>
<keyword evidence="16" id="KW-1185">Reference proteome</keyword>
<name>B0WDT8_CULQU</name>
<dbReference type="Proteomes" id="UP000002320">
    <property type="component" value="Unassembled WGS sequence"/>
</dbReference>
<keyword evidence="8 12" id="KW-0406">Ion transport</keyword>
<evidence type="ECO:0000256" key="10">
    <source>
        <dbReference type="ARBA" id="ARBA00023201"/>
    </source>
</evidence>
<accession>B0WDT8</accession>